<evidence type="ECO:0000256" key="5">
    <source>
        <dbReference type="PIRSR" id="PIRSR004762-1"/>
    </source>
</evidence>
<dbReference type="GO" id="GO:0051539">
    <property type="term" value="F:4 iron, 4 sulfur cluster binding"/>
    <property type="evidence" value="ECO:0007669"/>
    <property type="project" value="UniProtKB-KW"/>
</dbReference>
<dbReference type="InterPro" id="IPR058240">
    <property type="entry name" value="rSAM_sf"/>
</dbReference>
<feature type="binding site" evidence="5">
    <location>
        <position position="64"/>
    </location>
    <ligand>
        <name>[4Fe-4S] cluster</name>
        <dbReference type="ChEBI" id="CHEBI:49883"/>
        <note>4Fe-4S-S-AdoMet</note>
    </ligand>
</feature>
<keyword evidence="1 5" id="KW-0949">S-adenosyl-L-methionine</keyword>
<dbReference type="CDD" id="cd01335">
    <property type="entry name" value="Radical_SAM"/>
    <property type="match status" value="1"/>
</dbReference>
<evidence type="ECO:0000256" key="2">
    <source>
        <dbReference type="ARBA" id="ARBA00022723"/>
    </source>
</evidence>
<evidence type="ECO:0000256" key="3">
    <source>
        <dbReference type="ARBA" id="ARBA00023004"/>
    </source>
</evidence>
<feature type="binding site" evidence="6">
    <location>
        <position position="164"/>
    </location>
    <ligand>
        <name>S-adenosyl-L-methionine</name>
        <dbReference type="ChEBI" id="CHEBI:59789"/>
    </ligand>
</feature>
<comment type="cofactor">
    <cofactor evidence="5">
        <name>[4Fe-4S] cluster</name>
        <dbReference type="ChEBI" id="CHEBI:49883"/>
    </cofactor>
    <text evidence="5">Binds 1 [4Fe-4S] cluster. The cluster is coordinated with 3 cysteines and an exchangeable S-adenosyl-L-methionine.</text>
</comment>
<sequence length="369" mass="41907">MKVKEIIDKLYLENNASFEELLFLLDNLTSEDKVYLVEKAHETRMKTYGNTVYMRGLIEFTNICKKNCIYCGIRRENKYADRYRLTLEDILECVEIGDRLGYKTYVLQGGEDAYFTDERMIEIIRAIKEKYPNNAITLSLGERSYESYKKMFEAGADRYLLRHETATKELYDSLHPGASFEERRECLNNLKEIGYQVGAGFMVGLPNQTNSDLVNDLLFVKDFEPHMCGIGPFIPHKDTPLKDEKGGTLEMTTTMLAIIRLLLPNVLLPSTTALGSIDPVGREKGLKAGGNVVMPNLSPTSVREKYSLYDGKICTGDEAAECRKCIEGRINKAGFRVEITRGDNVAWAKENGYHKVTKGNIQLENIKLI</sequence>
<evidence type="ECO:0000256" key="1">
    <source>
        <dbReference type="ARBA" id="ARBA00022691"/>
    </source>
</evidence>
<name>A0A6N3BJ81_9CLOT</name>
<feature type="binding site" evidence="5">
    <location>
        <position position="68"/>
    </location>
    <ligand>
        <name>[4Fe-4S] cluster</name>
        <dbReference type="ChEBI" id="CHEBI:49883"/>
        <note>4Fe-4S-S-AdoMet</note>
    </ligand>
</feature>
<dbReference type="InterPro" id="IPR007197">
    <property type="entry name" value="rSAM"/>
</dbReference>
<evidence type="ECO:0000256" key="4">
    <source>
        <dbReference type="ARBA" id="ARBA00023014"/>
    </source>
</evidence>
<protein>
    <submittedName>
        <fullName evidence="8">Biotin synthase</fullName>
        <ecNumber evidence="8">2.8.1.6</ecNumber>
    </submittedName>
</protein>
<dbReference type="PROSITE" id="PS51918">
    <property type="entry name" value="RADICAL_SAM"/>
    <property type="match status" value="1"/>
</dbReference>
<dbReference type="GO" id="GO:0004076">
    <property type="term" value="F:biotin synthase activity"/>
    <property type="evidence" value="ECO:0007669"/>
    <property type="project" value="UniProtKB-EC"/>
</dbReference>
<dbReference type="InterPro" id="IPR024021">
    <property type="entry name" value="FeFe-hyd_HydE_rSAM"/>
</dbReference>
<accession>A0A6N3BJ81</accession>
<dbReference type="PANTHER" id="PTHR43726">
    <property type="entry name" value="3-METHYLORNITHINE SYNTHASE"/>
    <property type="match status" value="1"/>
</dbReference>
<dbReference type="EC" id="2.8.1.6" evidence="8"/>
<organism evidence="8">
    <name type="scientific">Clostridium tertium</name>
    <dbReference type="NCBI Taxonomy" id="1559"/>
    <lineage>
        <taxon>Bacteria</taxon>
        <taxon>Bacillati</taxon>
        <taxon>Bacillota</taxon>
        <taxon>Clostridia</taxon>
        <taxon>Eubacteriales</taxon>
        <taxon>Clostridiaceae</taxon>
        <taxon>Clostridium</taxon>
    </lineage>
</organism>
<feature type="domain" description="Radical SAM core" evidence="7">
    <location>
        <begin position="50"/>
        <end position="265"/>
    </location>
</feature>
<dbReference type="NCBIfam" id="TIGR03956">
    <property type="entry name" value="rSAM_HydE"/>
    <property type="match status" value="1"/>
</dbReference>
<feature type="binding site" evidence="6">
    <location>
        <position position="139"/>
    </location>
    <ligand>
        <name>(3R)-3-methyl-D-ornithine</name>
        <dbReference type="ChEBI" id="CHEBI:64642"/>
    </ligand>
</feature>
<keyword evidence="3 5" id="KW-0408">Iron</keyword>
<dbReference type="EMBL" id="CACRTO010000013">
    <property type="protein sequence ID" value="VYU01981.1"/>
    <property type="molecule type" value="Genomic_DNA"/>
</dbReference>
<keyword evidence="2" id="KW-0479">Metal-binding</keyword>
<dbReference type="SMART" id="SM00729">
    <property type="entry name" value="Elp3"/>
    <property type="match status" value="1"/>
</dbReference>
<dbReference type="GO" id="GO:0046872">
    <property type="term" value="F:metal ion binding"/>
    <property type="evidence" value="ECO:0007669"/>
    <property type="project" value="UniProtKB-KW"/>
</dbReference>
<dbReference type="Gene3D" id="3.20.20.70">
    <property type="entry name" value="Aldolase class I"/>
    <property type="match status" value="1"/>
</dbReference>
<dbReference type="InterPro" id="IPR034422">
    <property type="entry name" value="HydE/PylB-like"/>
</dbReference>
<evidence type="ECO:0000259" key="7">
    <source>
        <dbReference type="PROSITE" id="PS51918"/>
    </source>
</evidence>
<dbReference type="SFLD" id="SFLDF00348">
    <property type="entry name" value="FeFe_hydrogenase_maturase_(Hyd"/>
    <property type="match status" value="1"/>
</dbReference>
<gene>
    <name evidence="8" type="primary">bioB</name>
    <name evidence="8" type="ORF">CTLFYP3_01266</name>
</gene>
<dbReference type="RefSeq" id="WP_156625780.1">
    <property type="nucleotide sequence ID" value="NZ_CACRTO010000013.1"/>
</dbReference>
<feature type="binding site" evidence="5">
    <location>
        <position position="71"/>
    </location>
    <ligand>
        <name>[4Fe-4S] cluster</name>
        <dbReference type="ChEBI" id="CHEBI:49883"/>
        <note>4Fe-4S-S-AdoMet</note>
    </ligand>
</feature>
<reference evidence="8" key="1">
    <citation type="submission" date="2019-11" db="EMBL/GenBank/DDBJ databases">
        <authorList>
            <person name="Feng L."/>
        </authorList>
    </citation>
    <scope>NUCLEOTIDE SEQUENCE</scope>
    <source>
        <strain evidence="8">CTertiumLFYP3</strain>
    </source>
</reference>
<evidence type="ECO:0000313" key="8">
    <source>
        <dbReference type="EMBL" id="VYU01981.1"/>
    </source>
</evidence>
<dbReference type="SFLD" id="SFLDS00029">
    <property type="entry name" value="Radical_SAM"/>
    <property type="match status" value="1"/>
</dbReference>
<dbReference type="SUPFAM" id="SSF102114">
    <property type="entry name" value="Radical SAM enzymes"/>
    <property type="match status" value="1"/>
</dbReference>
<dbReference type="SFLD" id="SFLDG01060">
    <property type="entry name" value="BATS_domain_containing"/>
    <property type="match status" value="1"/>
</dbReference>
<dbReference type="InterPro" id="IPR006638">
    <property type="entry name" value="Elp3/MiaA/NifB-like_rSAM"/>
</dbReference>
<keyword evidence="8" id="KW-0808">Transferase</keyword>
<dbReference type="PANTHER" id="PTHR43726:SF1">
    <property type="entry name" value="BIOTIN SYNTHASE"/>
    <property type="match status" value="1"/>
</dbReference>
<dbReference type="SFLD" id="SFLDG01280">
    <property type="entry name" value="HydE/PylB-like"/>
    <property type="match status" value="1"/>
</dbReference>
<feature type="binding site" evidence="6">
    <location>
        <position position="183"/>
    </location>
    <ligand>
        <name>S-adenosyl-L-methionine</name>
        <dbReference type="ChEBI" id="CHEBI:59789"/>
    </ligand>
</feature>
<dbReference type="PIRSF" id="PIRSF004762">
    <property type="entry name" value="CHP00423"/>
    <property type="match status" value="1"/>
</dbReference>
<evidence type="ECO:0000256" key="6">
    <source>
        <dbReference type="PIRSR" id="PIRSR004762-2"/>
    </source>
</evidence>
<dbReference type="Pfam" id="PF04055">
    <property type="entry name" value="Radical_SAM"/>
    <property type="match status" value="1"/>
</dbReference>
<keyword evidence="5" id="KW-0004">4Fe-4S</keyword>
<dbReference type="SFLD" id="SFLDG01082">
    <property type="entry name" value="B12-binding_domain_containing"/>
    <property type="match status" value="1"/>
</dbReference>
<dbReference type="AlphaFoldDB" id="A0A6N3BJ81"/>
<proteinExistence type="predicted"/>
<keyword evidence="4 5" id="KW-0411">Iron-sulfur</keyword>
<dbReference type="InterPro" id="IPR013785">
    <property type="entry name" value="Aldolase_TIM"/>
</dbReference>